<dbReference type="EMBL" id="CP129968">
    <property type="protein sequence ID" value="WNB18883.1"/>
    <property type="molecule type" value="Genomic_DNA"/>
</dbReference>
<reference evidence="3" key="1">
    <citation type="submission" date="2023-08" db="EMBL/GenBank/DDBJ databases">
        <title>Comparative genomics and taxonomic characterization of three novel marine species of genus Marivirga.</title>
        <authorList>
            <person name="Muhammad N."/>
            <person name="Kim S.-G."/>
        </authorList>
    </citation>
    <scope>NUCLEOTIDE SEQUENCE</scope>
    <source>
        <strain evidence="3">BKB1-2</strain>
    </source>
</reference>
<keyword evidence="3" id="KW-0328">Glycosyltransferase</keyword>
<keyword evidence="3" id="KW-0808">Transferase</keyword>
<dbReference type="EC" id="2.4.-.-" evidence="3"/>
<dbReference type="KEGG" id="marp:QYS47_34835"/>
<dbReference type="Pfam" id="PF00534">
    <property type="entry name" value="Glycos_transf_1"/>
    <property type="match status" value="1"/>
</dbReference>
<dbReference type="RefSeq" id="WP_322348408.1">
    <property type="nucleotide sequence ID" value="NZ_CP129968.2"/>
</dbReference>
<dbReference type="InterPro" id="IPR001296">
    <property type="entry name" value="Glyco_trans_1"/>
</dbReference>
<name>A0AA51ZY43_9BACT</name>
<dbReference type="PANTHER" id="PTHR45947:SF3">
    <property type="entry name" value="SULFOQUINOVOSYL TRANSFERASE SQD2"/>
    <property type="match status" value="1"/>
</dbReference>
<dbReference type="SUPFAM" id="SSF53756">
    <property type="entry name" value="UDP-Glycosyltransferase/glycogen phosphorylase"/>
    <property type="match status" value="1"/>
</dbReference>
<evidence type="ECO:0000259" key="1">
    <source>
        <dbReference type="Pfam" id="PF00534"/>
    </source>
</evidence>
<dbReference type="PANTHER" id="PTHR45947">
    <property type="entry name" value="SULFOQUINOVOSYL TRANSFERASE SQD2"/>
    <property type="match status" value="1"/>
</dbReference>
<sequence length="381" mass="43934">MHILKICHDYPNYYRQSSGFFCHQQAQAVSGFCRVGVLAIELISPQLIFKRGLKIGIQPSTDQRLNQLVFLFPNIPKVIRLQYAIRLALGKYLFDKYIKDFGKPDLIHLHVYVMGELAAWIKEKYDIPIVYTEHFSNVSRNQLTRSGNYAINRVIATSDYRIAVSKQFKNLLENKYHVKFNYVPNLYQSDIFYYTSPVKNNNYFTFINVGYLNKNKNHLRLLKAFKQVHNQIPHVRLIIVGSGPEKANLTSFIRKNCLEKNVILAGEKNSIQLKSLFDKSHVKVLSSNIETFGVVLIEAMACGLPIISTKSGGPESIIENESLGILVEKEDYDLYLAMKKVLENYNNYNLKLISENALLKYSYNAIGKRLFNIYTQCLLDY</sequence>
<dbReference type="GO" id="GO:0016757">
    <property type="term" value="F:glycosyltransferase activity"/>
    <property type="evidence" value="ECO:0007669"/>
    <property type="project" value="UniProtKB-KW"/>
</dbReference>
<dbReference type="Pfam" id="PF13439">
    <property type="entry name" value="Glyco_transf_4"/>
    <property type="match status" value="1"/>
</dbReference>
<dbReference type="Gene3D" id="3.40.50.2000">
    <property type="entry name" value="Glycogen Phosphorylase B"/>
    <property type="match status" value="2"/>
</dbReference>
<feature type="domain" description="Glycosyltransferase subfamily 4-like N-terminal" evidence="2">
    <location>
        <begin position="92"/>
        <end position="179"/>
    </location>
</feature>
<dbReference type="Proteomes" id="UP001232019">
    <property type="component" value="Chromosome"/>
</dbReference>
<evidence type="ECO:0000259" key="2">
    <source>
        <dbReference type="Pfam" id="PF13439"/>
    </source>
</evidence>
<evidence type="ECO:0000313" key="3">
    <source>
        <dbReference type="EMBL" id="WNB18883.1"/>
    </source>
</evidence>
<feature type="domain" description="Glycosyl transferase family 1" evidence="1">
    <location>
        <begin position="198"/>
        <end position="347"/>
    </location>
</feature>
<gene>
    <name evidence="3" type="ORF">QYS47_34835</name>
</gene>
<accession>A0AA51ZY43</accession>
<protein>
    <submittedName>
        <fullName evidence="3">Glycosyltransferase</fullName>
        <ecNumber evidence="3">2.4.-.-</ecNumber>
    </submittedName>
</protein>
<organism evidence="3">
    <name type="scientific">Marivirga arenosa</name>
    <dbReference type="NCBI Taxonomy" id="3059076"/>
    <lineage>
        <taxon>Bacteria</taxon>
        <taxon>Pseudomonadati</taxon>
        <taxon>Bacteroidota</taxon>
        <taxon>Cytophagia</taxon>
        <taxon>Cytophagales</taxon>
        <taxon>Marivirgaceae</taxon>
        <taxon>Marivirga</taxon>
    </lineage>
</organism>
<dbReference type="InterPro" id="IPR028098">
    <property type="entry name" value="Glyco_trans_4-like_N"/>
</dbReference>
<proteinExistence type="predicted"/>
<dbReference type="InterPro" id="IPR050194">
    <property type="entry name" value="Glycosyltransferase_grp1"/>
</dbReference>
<dbReference type="AlphaFoldDB" id="A0AA51ZY43"/>